<protein>
    <submittedName>
        <fullName evidence="2">Uncharacterized protein</fullName>
    </submittedName>
</protein>
<keyword evidence="1" id="KW-0812">Transmembrane</keyword>
<evidence type="ECO:0000256" key="1">
    <source>
        <dbReference type="SAM" id="Phobius"/>
    </source>
</evidence>
<keyword evidence="3" id="KW-1185">Reference proteome</keyword>
<accession>A0A1E5IM40</accession>
<organism evidence="2 3">
    <name type="scientific">Endomicrobium trichonymphae</name>
    <dbReference type="NCBI Taxonomy" id="1408204"/>
    <lineage>
        <taxon>Bacteria</taxon>
        <taxon>Pseudomonadati</taxon>
        <taxon>Elusimicrobiota</taxon>
        <taxon>Endomicrobiia</taxon>
        <taxon>Endomicrobiales</taxon>
        <taxon>Endomicrobiaceae</taxon>
        <taxon>Candidatus Endomicrobiellum</taxon>
    </lineage>
</organism>
<keyword evidence="1" id="KW-1133">Transmembrane helix</keyword>
<reference evidence="2 3" key="1">
    <citation type="submission" date="2015-11" db="EMBL/GenBank/DDBJ databases">
        <title>Evidence for parallel genomic evolution in an endosymbiosis of termite gut flagellates.</title>
        <authorList>
            <person name="Zheng H."/>
        </authorList>
    </citation>
    <scope>NUCLEOTIDE SEQUENCE [LARGE SCALE GENOMIC DNA]</scope>
    <source>
        <strain evidence="2 3">CET450</strain>
    </source>
</reference>
<dbReference type="EMBL" id="LNVX01000176">
    <property type="protein sequence ID" value="OEG71545.1"/>
    <property type="molecule type" value="Genomic_DNA"/>
</dbReference>
<gene>
    <name evidence="2" type="ORF">ATZ36_14105</name>
</gene>
<evidence type="ECO:0000313" key="2">
    <source>
        <dbReference type="EMBL" id="OEG71545.1"/>
    </source>
</evidence>
<sequence length="93" mass="10539">MEFYYRVVAIAISSSLVTMIADAVSEQNNLQESNPKVNGAVRAFVVMVFALAAGTFCVVWLYGLLNEFEIRRFIFRDSQPSLLGLRTDWTKKN</sequence>
<name>A0A1E5IM40_ENDTX</name>
<dbReference type="AlphaFoldDB" id="A0A1E5IM40"/>
<evidence type="ECO:0000313" key="3">
    <source>
        <dbReference type="Proteomes" id="UP000095237"/>
    </source>
</evidence>
<keyword evidence="1" id="KW-0472">Membrane</keyword>
<dbReference type="Proteomes" id="UP000095237">
    <property type="component" value="Unassembled WGS sequence"/>
</dbReference>
<comment type="caution">
    <text evidence="2">The sequence shown here is derived from an EMBL/GenBank/DDBJ whole genome shotgun (WGS) entry which is preliminary data.</text>
</comment>
<proteinExistence type="predicted"/>
<feature type="transmembrane region" description="Helical" evidence="1">
    <location>
        <begin position="39"/>
        <end position="65"/>
    </location>
</feature>